<feature type="domain" description="Exonuclease" evidence="4">
    <location>
        <begin position="225"/>
        <end position="405"/>
    </location>
</feature>
<evidence type="ECO:0000256" key="2">
    <source>
        <dbReference type="ARBA" id="ARBA00022801"/>
    </source>
</evidence>
<dbReference type="Proteomes" id="UP000694925">
    <property type="component" value="Unplaced"/>
</dbReference>
<dbReference type="RefSeq" id="XP_017888613.1">
    <property type="nucleotide sequence ID" value="XM_018033124.1"/>
</dbReference>
<dbReference type="CDD" id="cd06127">
    <property type="entry name" value="DEDDh"/>
    <property type="match status" value="1"/>
</dbReference>
<sequence>MSQNRGNVMAMAASIKNIPFHAFNVHDNCGEWCGYLRNKENYEHRTVRGGLKNGILFEELKTVFQKLSDNAEAFVCCGSTQANESLNNIISKKAPKAVPYDCSESYDYRVASSIAQKNEGEKYLQDALLKWNLSPGSHLSKHIEQVTKSAKMRSEKAKTPAFKLHRHTLKKNRAQLRNLRETMEGQTYESNIGLFKAPSAITTDTSTTSSELEDRIKNQAQHSIAIVFFDIETSGFSMTDDILQVAMKYNNTVFNKYANSTKRINAKASVIHGLSNEGSDLYFRGVRVESSPIRLLLNDLLAFLNAINKPCILVAHNCNFDSSRLLLKIKEASLIEEFSKIVIGFTDSLSLFRKQFPDRKVKGAFKLTTLAGQLMNLSIKDAHNAICDVILLEKLVRKFISYDDLVQNTKSVISLTESMDKEKNCQIYLKSLNPLVEVVSKAMLKRMAYSAISYESILCEYQKSEKHVIDLLEQRVKGKAQVIKSKKVLNTILSYLSKR</sequence>
<dbReference type="PANTHER" id="PTHR30231">
    <property type="entry name" value="DNA POLYMERASE III SUBUNIT EPSILON"/>
    <property type="match status" value="1"/>
</dbReference>
<organism evidence="5 6">
    <name type="scientific">Ceratina calcarata</name>
    <dbReference type="NCBI Taxonomy" id="156304"/>
    <lineage>
        <taxon>Eukaryota</taxon>
        <taxon>Metazoa</taxon>
        <taxon>Ecdysozoa</taxon>
        <taxon>Arthropoda</taxon>
        <taxon>Hexapoda</taxon>
        <taxon>Insecta</taxon>
        <taxon>Pterygota</taxon>
        <taxon>Neoptera</taxon>
        <taxon>Endopterygota</taxon>
        <taxon>Hymenoptera</taxon>
        <taxon>Apocrita</taxon>
        <taxon>Aculeata</taxon>
        <taxon>Apoidea</taxon>
        <taxon>Anthophila</taxon>
        <taxon>Apidae</taxon>
        <taxon>Ceratina</taxon>
        <taxon>Zadontomerus</taxon>
    </lineage>
</organism>
<dbReference type="InterPro" id="IPR013520">
    <property type="entry name" value="Ribonucl_H"/>
</dbReference>
<dbReference type="GO" id="GO:0008408">
    <property type="term" value="F:3'-5' exonuclease activity"/>
    <property type="evidence" value="ECO:0007669"/>
    <property type="project" value="TreeGrafter"/>
</dbReference>
<keyword evidence="5" id="KW-1185">Reference proteome</keyword>
<dbReference type="InterPro" id="IPR036397">
    <property type="entry name" value="RNaseH_sf"/>
</dbReference>
<dbReference type="InterPro" id="IPR012337">
    <property type="entry name" value="RNaseH-like_sf"/>
</dbReference>
<dbReference type="AlphaFoldDB" id="A0AAJ7JBC8"/>
<protein>
    <submittedName>
        <fullName evidence="6">Uncharacterized protein LOC108630062</fullName>
    </submittedName>
</protein>
<dbReference type="SUPFAM" id="SSF53098">
    <property type="entry name" value="Ribonuclease H-like"/>
    <property type="match status" value="1"/>
</dbReference>
<evidence type="ECO:0000313" key="6">
    <source>
        <dbReference type="RefSeq" id="XP_017888613.1"/>
    </source>
</evidence>
<keyword evidence="2" id="KW-0378">Hydrolase</keyword>
<evidence type="ECO:0000256" key="1">
    <source>
        <dbReference type="ARBA" id="ARBA00022722"/>
    </source>
</evidence>
<dbReference type="Pfam" id="PF22123">
    <property type="entry name" value="Exu_RNase_H_like"/>
    <property type="match status" value="1"/>
</dbReference>
<dbReference type="GO" id="GO:0003676">
    <property type="term" value="F:nucleic acid binding"/>
    <property type="evidence" value="ECO:0007669"/>
    <property type="project" value="InterPro"/>
</dbReference>
<name>A0AAJ7JBC8_9HYME</name>
<gene>
    <name evidence="6" type="primary">LOC108630062</name>
</gene>
<dbReference type="SMART" id="SM00479">
    <property type="entry name" value="EXOIII"/>
    <property type="match status" value="1"/>
</dbReference>
<evidence type="ECO:0000259" key="4">
    <source>
        <dbReference type="SMART" id="SM00479"/>
    </source>
</evidence>
<keyword evidence="3" id="KW-0269">Exonuclease</keyword>
<dbReference type="KEGG" id="ccal:108630062"/>
<evidence type="ECO:0000313" key="5">
    <source>
        <dbReference type="Proteomes" id="UP000694925"/>
    </source>
</evidence>
<keyword evidence="1" id="KW-0540">Nuclease</keyword>
<dbReference type="GeneID" id="108630062"/>
<dbReference type="PANTHER" id="PTHR30231:SF4">
    <property type="entry name" value="PROTEIN NEN2"/>
    <property type="match status" value="1"/>
</dbReference>
<evidence type="ECO:0000256" key="3">
    <source>
        <dbReference type="ARBA" id="ARBA00022839"/>
    </source>
</evidence>
<accession>A0AAJ7JBC8</accession>
<proteinExistence type="predicted"/>
<dbReference type="InterPro" id="IPR054362">
    <property type="entry name" value="Exu_RNase_H-like"/>
</dbReference>
<dbReference type="Gene3D" id="3.30.420.10">
    <property type="entry name" value="Ribonuclease H-like superfamily/Ribonuclease H"/>
    <property type="match status" value="1"/>
</dbReference>
<reference evidence="6" key="1">
    <citation type="submission" date="2025-08" db="UniProtKB">
        <authorList>
            <consortium name="RefSeq"/>
        </authorList>
    </citation>
    <scope>IDENTIFICATION</scope>
    <source>
        <tissue evidence="6">Whole body</tissue>
    </source>
</reference>